<dbReference type="EMBL" id="NFZW01000008">
    <property type="protein sequence ID" value="RFA36913.1"/>
    <property type="molecule type" value="Genomic_DNA"/>
</dbReference>
<dbReference type="Pfam" id="PF13409">
    <property type="entry name" value="GST_N_2"/>
    <property type="match status" value="1"/>
</dbReference>
<dbReference type="AlphaFoldDB" id="A0A3E0WXM3"/>
<dbReference type="PROSITE" id="PS50404">
    <property type="entry name" value="GST_NTER"/>
    <property type="match status" value="1"/>
</dbReference>
<gene>
    <name evidence="2" type="ORF">CAL65_10415</name>
</gene>
<dbReference type="CDD" id="cd03194">
    <property type="entry name" value="GST_C_3"/>
    <property type="match status" value="1"/>
</dbReference>
<name>A0A3E0WXM3_9GAMM</name>
<dbReference type="PANTHER" id="PTHR42673:SF4">
    <property type="entry name" value="MALEYLACETOACETATE ISOMERASE"/>
    <property type="match status" value="1"/>
</dbReference>
<dbReference type="CDD" id="cd03043">
    <property type="entry name" value="GST_N_1"/>
    <property type="match status" value="1"/>
</dbReference>
<organism evidence="2 3">
    <name type="scientific">Alkalilimnicola ehrlichii</name>
    <dbReference type="NCBI Taxonomy" id="351052"/>
    <lineage>
        <taxon>Bacteria</taxon>
        <taxon>Pseudomonadati</taxon>
        <taxon>Pseudomonadota</taxon>
        <taxon>Gammaproteobacteria</taxon>
        <taxon>Chromatiales</taxon>
        <taxon>Ectothiorhodospiraceae</taxon>
        <taxon>Alkalilimnicola</taxon>
    </lineage>
</organism>
<dbReference type="PANTHER" id="PTHR42673">
    <property type="entry name" value="MALEYLACETOACETATE ISOMERASE"/>
    <property type="match status" value="1"/>
</dbReference>
<sequence>MAELTLVIGNKNYSSWSLRPWLLLKVGKVDFREVRVPLHAEDSEQQVRRYSPTGKVPVLQHGDLTIWDSLAIAEYLAEQFPQLKGWPEDATARAVARSVSAEMHSEFAALRQELPMNCRVQLKDYPLSEDVQRDIDRICEIWRDCRARFGGGGPWLFGEFSVADAMFAPVALRFMSYGVALGEFEAAYRDQILAMPEIQEWIEAGREEYEVIERRGGYHLLRMRSATLGVTRLITRNSCALPI</sequence>
<dbReference type="FunFam" id="3.40.30.10:FF:000206">
    <property type="entry name" value="Probable glutathione S-transferase"/>
    <property type="match status" value="1"/>
</dbReference>
<evidence type="ECO:0000259" key="1">
    <source>
        <dbReference type="PROSITE" id="PS50404"/>
    </source>
</evidence>
<accession>A0A3E0WXM3</accession>
<dbReference type="InterPro" id="IPR036282">
    <property type="entry name" value="Glutathione-S-Trfase_C_sf"/>
</dbReference>
<keyword evidence="2" id="KW-0808">Transferase</keyword>
<feature type="domain" description="GST N-terminal" evidence="1">
    <location>
        <begin position="4"/>
        <end position="84"/>
    </location>
</feature>
<dbReference type="Gene3D" id="3.40.30.10">
    <property type="entry name" value="Glutaredoxin"/>
    <property type="match status" value="1"/>
</dbReference>
<dbReference type="Gene3D" id="1.20.1050.10">
    <property type="match status" value="1"/>
</dbReference>
<proteinExistence type="predicted"/>
<dbReference type="Pfam" id="PF13410">
    <property type="entry name" value="GST_C_2"/>
    <property type="match status" value="1"/>
</dbReference>
<dbReference type="InterPro" id="IPR004045">
    <property type="entry name" value="Glutathione_S-Trfase_N"/>
</dbReference>
<dbReference type="GO" id="GO:0004364">
    <property type="term" value="F:glutathione transferase activity"/>
    <property type="evidence" value="ECO:0007669"/>
    <property type="project" value="TreeGrafter"/>
</dbReference>
<dbReference type="InterPro" id="IPR040079">
    <property type="entry name" value="Glutathione_S-Trfase"/>
</dbReference>
<dbReference type="SFLD" id="SFLDS00019">
    <property type="entry name" value="Glutathione_Transferase_(cytos"/>
    <property type="match status" value="1"/>
</dbReference>
<dbReference type="GO" id="GO:0006749">
    <property type="term" value="P:glutathione metabolic process"/>
    <property type="evidence" value="ECO:0007669"/>
    <property type="project" value="TreeGrafter"/>
</dbReference>
<dbReference type="InterPro" id="IPR036249">
    <property type="entry name" value="Thioredoxin-like_sf"/>
</dbReference>
<protein>
    <submittedName>
        <fullName evidence="2">Glutathione S-transferase</fullName>
    </submittedName>
</protein>
<evidence type="ECO:0000313" key="3">
    <source>
        <dbReference type="Proteomes" id="UP000256763"/>
    </source>
</evidence>
<dbReference type="Proteomes" id="UP000256763">
    <property type="component" value="Unassembled WGS sequence"/>
</dbReference>
<dbReference type="GO" id="GO:0006559">
    <property type="term" value="P:L-phenylalanine catabolic process"/>
    <property type="evidence" value="ECO:0007669"/>
    <property type="project" value="TreeGrafter"/>
</dbReference>
<reference evidence="3" key="1">
    <citation type="submission" date="2017-05" db="EMBL/GenBank/DDBJ databases">
        <authorList>
            <person name="Sharma S."/>
            <person name="Sidhu C."/>
            <person name="Pinnaka A.K."/>
        </authorList>
    </citation>
    <scope>NUCLEOTIDE SEQUENCE [LARGE SCALE GENOMIC DNA]</scope>
    <source>
        <strain evidence="3">AK93</strain>
    </source>
</reference>
<dbReference type="GO" id="GO:0016034">
    <property type="term" value="F:maleylacetoacetate isomerase activity"/>
    <property type="evidence" value="ECO:0007669"/>
    <property type="project" value="TreeGrafter"/>
</dbReference>
<comment type="caution">
    <text evidence="2">The sequence shown here is derived from an EMBL/GenBank/DDBJ whole genome shotgun (WGS) entry which is preliminary data.</text>
</comment>
<dbReference type="SUPFAM" id="SSF52833">
    <property type="entry name" value="Thioredoxin-like"/>
    <property type="match status" value="1"/>
</dbReference>
<evidence type="ECO:0000313" key="2">
    <source>
        <dbReference type="EMBL" id="RFA36913.1"/>
    </source>
</evidence>
<keyword evidence="3" id="KW-1185">Reference proteome</keyword>
<dbReference type="RefSeq" id="WP_116347803.1">
    <property type="nucleotide sequence ID" value="NZ_NFZW01000008.1"/>
</dbReference>
<dbReference type="SUPFAM" id="SSF47616">
    <property type="entry name" value="GST C-terminal domain-like"/>
    <property type="match status" value="1"/>
</dbReference>